<reference evidence="2" key="1">
    <citation type="journal article" date="2023" name="Mol. Phylogenet. Evol.">
        <title>Genome-scale phylogeny and comparative genomics of the fungal order Sordariales.</title>
        <authorList>
            <person name="Hensen N."/>
            <person name="Bonometti L."/>
            <person name="Westerberg I."/>
            <person name="Brannstrom I.O."/>
            <person name="Guillou S."/>
            <person name="Cros-Aarteil S."/>
            <person name="Calhoun S."/>
            <person name="Haridas S."/>
            <person name="Kuo A."/>
            <person name="Mondo S."/>
            <person name="Pangilinan J."/>
            <person name="Riley R."/>
            <person name="LaButti K."/>
            <person name="Andreopoulos B."/>
            <person name="Lipzen A."/>
            <person name="Chen C."/>
            <person name="Yan M."/>
            <person name="Daum C."/>
            <person name="Ng V."/>
            <person name="Clum A."/>
            <person name="Steindorff A."/>
            <person name="Ohm R.A."/>
            <person name="Martin F."/>
            <person name="Silar P."/>
            <person name="Natvig D.O."/>
            <person name="Lalanne C."/>
            <person name="Gautier V."/>
            <person name="Ament-Velasquez S.L."/>
            <person name="Kruys A."/>
            <person name="Hutchinson M.I."/>
            <person name="Powell A.J."/>
            <person name="Barry K."/>
            <person name="Miller A.N."/>
            <person name="Grigoriev I.V."/>
            <person name="Debuchy R."/>
            <person name="Gladieux P."/>
            <person name="Hiltunen Thoren M."/>
            <person name="Johannesson H."/>
        </authorList>
    </citation>
    <scope>NUCLEOTIDE SEQUENCE</scope>
    <source>
        <strain evidence="2">PSN243</strain>
    </source>
</reference>
<feature type="coiled-coil region" evidence="1">
    <location>
        <begin position="56"/>
        <end position="90"/>
    </location>
</feature>
<keyword evidence="1" id="KW-0175">Coiled coil</keyword>
<dbReference type="EMBL" id="MU865932">
    <property type="protein sequence ID" value="KAK4450536.1"/>
    <property type="molecule type" value="Genomic_DNA"/>
</dbReference>
<keyword evidence="3" id="KW-1185">Reference proteome</keyword>
<organism evidence="2 3">
    <name type="scientific">Podospora aff. communis PSN243</name>
    <dbReference type="NCBI Taxonomy" id="3040156"/>
    <lineage>
        <taxon>Eukaryota</taxon>
        <taxon>Fungi</taxon>
        <taxon>Dikarya</taxon>
        <taxon>Ascomycota</taxon>
        <taxon>Pezizomycotina</taxon>
        <taxon>Sordariomycetes</taxon>
        <taxon>Sordariomycetidae</taxon>
        <taxon>Sordariales</taxon>
        <taxon>Podosporaceae</taxon>
        <taxon>Podospora</taxon>
    </lineage>
</organism>
<comment type="caution">
    <text evidence="2">The sequence shown here is derived from an EMBL/GenBank/DDBJ whole genome shotgun (WGS) entry which is preliminary data.</text>
</comment>
<dbReference type="Proteomes" id="UP001321760">
    <property type="component" value="Unassembled WGS sequence"/>
</dbReference>
<reference evidence="2" key="2">
    <citation type="submission" date="2023-05" db="EMBL/GenBank/DDBJ databases">
        <authorList>
            <consortium name="Lawrence Berkeley National Laboratory"/>
            <person name="Steindorff A."/>
            <person name="Hensen N."/>
            <person name="Bonometti L."/>
            <person name="Westerberg I."/>
            <person name="Brannstrom I.O."/>
            <person name="Guillou S."/>
            <person name="Cros-Aarteil S."/>
            <person name="Calhoun S."/>
            <person name="Haridas S."/>
            <person name="Kuo A."/>
            <person name="Mondo S."/>
            <person name="Pangilinan J."/>
            <person name="Riley R."/>
            <person name="Labutti K."/>
            <person name="Andreopoulos B."/>
            <person name="Lipzen A."/>
            <person name="Chen C."/>
            <person name="Yanf M."/>
            <person name="Daum C."/>
            <person name="Ng V."/>
            <person name="Clum A."/>
            <person name="Ohm R."/>
            <person name="Martin F."/>
            <person name="Silar P."/>
            <person name="Natvig D."/>
            <person name="Lalanne C."/>
            <person name="Gautier V."/>
            <person name="Ament-Velasquez S.L."/>
            <person name="Kruys A."/>
            <person name="Hutchinson M.I."/>
            <person name="Powell A.J."/>
            <person name="Barry K."/>
            <person name="Miller A.N."/>
            <person name="Grigoriev I.V."/>
            <person name="Debuchy R."/>
            <person name="Gladieux P."/>
            <person name="Thoren M.H."/>
            <person name="Johannesson H."/>
        </authorList>
    </citation>
    <scope>NUCLEOTIDE SEQUENCE</scope>
    <source>
        <strain evidence="2">PSN243</strain>
    </source>
</reference>
<gene>
    <name evidence="2" type="ORF">QBC34DRAFT_448183</name>
</gene>
<sequence>MSAPQQKKETAYPEKTRYKLKGLKLDAAAHAESLTNAFKTTRDIAAQIREEFAPFVRKARARVNELILIIQDLRREIKAARETLIASNKDDLYPSLMVIEEVGDPLFWSKGEEFIEPK</sequence>
<name>A0AAV9GQD5_9PEZI</name>
<evidence type="ECO:0000313" key="3">
    <source>
        <dbReference type="Proteomes" id="UP001321760"/>
    </source>
</evidence>
<protein>
    <submittedName>
        <fullName evidence="2">Uncharacterized protein</fullName>
    </submittedName>
</protein>
<dbReference type="AlphaFoldDB" id="A0AAV9GQD5"/>
<evidence type="ECO:0000313" key="2">
    <source>
        <dbReference type="EMBL" id="KAK4450536.1"/>
    </source>
</evidence>
<proteinExistence type="predicted"/>
<evidence type="ECO:0000256" key="1">
    <source>
        <dbReference type="SAM" id="Coils"/>
    </source>
</evidence>
<accession>A0AAV9GQD5</accession>